<sequence>MTRIGVTGGTGKLGRATIRELIQHGYNVVSLEMSRPVSGECRFMQVDFNDYRRSNH</sequence>
<dbReference type="RefSeq" id="WP_134466713.1">
    <property type="nucleotide sequence ID" value="NZ_SNVI01000008.1"/>
</dbReference>
<comment type="caution">
    <text evidence="2">The sequence shown here is derived from an EMBL/GenBank/DDBJ whole genome shotgun (WGS) entry which is preliminary data.</text>
</comment>
<evidence type="ECO:0000259" key="1">
    <source>
        <dbReference type="Pfam" id="PF01370"/>
    </source>
</evidence>
<accession>A0A4Y8MH66</accession>
<gene>
    <name evidence="2" type="ORF">E2553_44905</name>
</gene>
<protein>
    <submittedName>
        <fullName evidence="2">SDR family oxidoreductase</fullName>
    </submittedName>
</protein>
<evidence type="ECO:0000313" key="2">
    <source>
        <dbReference type="EMBL" id="TFE36789.1"/>
    </source>
</evidence>
<dbReference type="SUPFAM" id="SSF51735">
    <property type="entry name" value="NAD(P)-binding Rossmann-fold domains"/>
    <property type="match status" value="1"/>
</dbReference>
<reference evidence="2 3" key="1">
    <citation type="submission" date="2019-03" db="EMBL/GenBank/DDBJ databases">
        <title>Complete Genome Sequence of Paraburkholderia dipogonis ICMP 19430T, a Nitrogen-fixing Symbiont of the South African Invasive Legume Dipogon lignosus in New Zealand.</title>
        <authorList>
            <person name="De Meyer S.E."/>
        </authorList>
    </citation>
    <scope>NUCLEOTIDE SEQUENCE [LARGE SCALE GENOMIC DNA]</scope>
    <source>
        <strain evidence="2 3">ICMP 19430</strain>
    </source>
</reference>
<organism evidence="2 3">
    <name type="scientific">Paraburkholderia dipogonis</name>
    <dbReference type="NCBI Taxonomy" id="1211383"/>
    <lineage>
        <taxon>Bacteria</taxon>
        <taxon>Pseudomonadati</taxon>
        <taxon>Pseudomonadota</taxon>
        <taxon>Betaproteobacteria</taxon>
        <taxon>Burkholderiales</taxon>
        <taxon>Burkholderiaceae</taxon>
        <taxon>Paraburkholderia</taxon>
    </lineage>
</organism>
<dbReference type="Proteomes" id="UP000297385">
    <property type="component" value="Unassembled WGS sequence"/>
</dbReference>
<name>A0A4Y8MH66_9BURK</name>
<dbReference type="InterPro" id="IPR001509">
    <property type="entry name" value="Epimerase_deHydtase"/>
</dbReference>
<dbReference type="AlphaFoldDB" id="A0A4Y8MH66"/>
<dbReference type="InterPro" id="IPR036291">
    <property type="entry name" value="NAD(P)-bd_dom_sf"/>
</dbReference>
<dbReference type="Gene3D" id="3.40.50.720">
    <property type="entry name" value="NAD(P)-binding Rossmann-like Domain"/>
    <property type="match status" value="1"/>
</dbReference>
<evidence type="ECO:0000313" key="3">
    <source>
        <dbReference type="Proteomes" id="UP000297385"/>
    </source>
</evidence>
<dbReference type="EMBL" id="SNVI01000008">
    <property type="protein sequence ID" value="TFE36789.1"/>
    <property type="molecule type" value="Genomic_DNA"/>
</dbReference>
<feature type="domain" description="NAD-dependent epimerase/dehydratase" evidence="1">
    <location>
        <begin position="6"/>
        <end position="50"/>
    </location>
</feature>
<dbReference type="Pfam" id="PF01370">
    <property type="entry name" value="Epimerase"/>
    <property type="match status" value="1"/>
</dbReference>
<proteinExistence type="predicted"/>